<organism evidence="2">
    <name type="scientific">Satyrvirus sp</name>
    <dbReference type="NCBI Taxonomy" id="2487771"/>
    <lineage>
        <taxon>Viruses</taxon>
        <taxon>Varidnaviria</taxon>
        <taxon>Bamfordvirae</taxon>
        <taxon>Nucleocytoviricota</taxon>
        <taxon>Megaviricetes</taxon>
        <taxon>Imitervirales</taxon>
        <taxon>Mimiviridae</taxon>
        <taxon>Megamimivirinae</taxon>
    </lineage>
</organism>
<dbReference type="InterPro" id="IPR027785">
    <property type="entry name" value="UvrD-like_helicase_C"/>
</dbReference>
<dbReference type="EMBL" id="MK072452">
    <property type="protein sequence ID" value="AYV85425.1"/>
    <property type="molecule type" value="Genomic_DNA"/>
</dbReference>
<protein>
    <submittedName>
        <fullName evidence="2">Putative DNA helicase</fullName>
    </submittedName>
</protein>
<dbReference type="GO" id="GO:0004386">
    <property type="term" value="F:helicase activity"/>
    <property type="evidence" value="ECO:0007669"/>
    <property type="project" value="UniProtKB-KW"/>
</dbReference>
<accession>A0A3G5ADX9</accession>
<dbReference type="Pfam" id="PF13538">
    <property type="entry name" value="UvrD_C_2"/>
    <property type="match status" value="1"/>
</dbReference>
<keyword evidence="2" id="KW-0378">Hydrolase</keyword>
<evidence type="ECO:0000259" key="1">
    <source>
        <dbReference type="Pfam" id="PF13538"/>
    </source>
</evidence>
<name>A0A3G5ADX9_9VIRU</name>
<dbReference type="InterPro" id="IPR027417">
    <property type="entry name" value="P-loop_NTPase"/>
</dbReference>
<sequence>MQIILNEKQKIAVEKINKFISQDKDKTFYLMGYPGSGKTFLISRIIKDLLETNKIGNIFICAPTHQALNVIESYIKSNSNSNLLSRINFMTIHKLLEFRPIIMANDGSKIFKSTKESKFLKQMEDQYIVIDECSMIQKDMVVQLQKYCDLYPIKIIYLGDREQLNPVNERESLVFNTIPKNYEFYVLLDQIMRTKSAEIMEVCKTIREWNKKDSLCNSLLPIHNKKIDNKTFKFYHKYKKLNANENISGFSGTSWFKNYIIKLETGNIPIILTWKNSTADMYNQIIRQHIHKTTNLHNYMVGDCAMFSNYYTSPDGSSFYTSDMVKILDIKTDEKILFDWMQLKLENPSNRISLGFNTILKKISCQKNKFNINVFSVQRVYSDIISSVTNDKTYIIQTICLDNLADYNAMLKNVQKHIEFFFKNYKDENTASKLWAVYHKSLVDPYAIINFGYSETTRKAQGSTLDSVFVDVQDIGENPDTDEMEKYLYTAAGRASKELGFLL</sequence>
<evidence type="ECO:0000313" key="2">
    <source>
        <dbReference type="EMBL" id="AYV85425.1"/>
    </source>
</evidence>
<feature type="domain" description="UvrD-like helicase C-terminal" evidence="1">
    <location>
        <begin position="452"/>
        <end position="500"/>
    </location>
</feature>
<keyword evidence="2" id="KW-0547">Nucleotide-binding</keyword>
<dbReference type="SUPFAM" id="SSF52540">
    <property type="entry name" value="P-loop containing nucleoside triphosphate hydrolases"/>
    <property type="match status" value="1"/>
</dbReference>
<gene>
    <name evidence="2" type="ORF">Satyrvirus16_1</name>
</gene>
<keyword evidence="2" id="KW-0347">Helicase</keyword>
<dbReference type="Pfam" id="PF13245">
    <property type="entry name" value="AAA_19"/>
    <property type="match status" value="1"/>
</dbReference>
<dbReference type="Gene3D" id="3.40.50.300">
    <property type="entry name" value="P-loop containing nucleotide triphosphate hydrolases"/>
    <property type="match status" value="2"/>
</dbReference>
<proteinExistence type="predicted"/>
<keyword evidence="2" id="KW-0067">ATP-binding</keyword>
<reference evidence="2" key="1">
    <citation type="submission" date="2018-10" db="EMBL/GenBank/DDBJ databases">
        <title>Hidden diversity of soil giant viruses.</title>
        <authorList>
            <person name="Schulz F."/>
            <person name="Alteio L."/>
            <person name="Goudeau D."/>
            <person name="Ryan E.M."/>
            <person name="Malmstrom R.R."/>
            <person name="Blanchard J."/>
            <person name="Woyke T."/>
        </authorList>
    </citation>
    <scope>NUCLEOTIDE SEQUENCE</scope>
    <source>
        <strain evidence="2">SAV1</strain>
    </source>
</reference>